<organism evidence="1 2">
    <name type="scientific">Channa striata</name>
    <name type="common">Snakehead murrel</name>
    <name type="synonym">Ophicephalus striatus</name>
    <dbReference type="NCBI Taxonomy" id="64152"/>
    <lineage>
        <taxon>Eukaryota</taxon>
        <taxon>Metazoa</taxon>
        <taxon>Chordata</taxon>
        <taxon>Craniata</taxon>
        <taxon>Vertebrata</taxon>
        <taxon>Euteleostomi</taxon>
        <taxon>Actinopterygii</taxon>
        <taxon>Neopterygii</taxon>
        <taxon>Teleostei</taxon>
        <taxon>Neoteleostei</taxon>
        <taxon>Acanthomorphata</taxon>
        <taxon>Anabantaria</taxon>
        <taxon>Anabantiformes</taxon>
        <taxon>Channoidei</taxon>
        <taxon>Channidae</taxon>
        <taxon>Channa</taxon>
    </lineage>
</organism>
<sequence length="271" mass="31459">MPSTGCLHPDQVKVWFMLQRLHYGISWDYKDICDIRRKVTQSQGKGTMQKRMREEIKEDIREMKLKREEAAVKIFEPPDEMLEMNPVVFSQPQNQAFNIDSHLPTSSDNHSMETEETEARVEEEPHLDAKHDVVFTDVSKLKELIKMNNYVAESSPIFPPHQVSYVGDQCPLTTQTSCNTKTQNQLMMMRFGFLSLPVSRQQGLRPTGNGNCIPRYVLVHWFGDMRSYVKKARPRWMTKERHSQVQANIKYQQGLNALQKIQPTENTGNTT</sequence>
<name>A0AA88T4X8_CHASR</name>
<reference evidence="1" key="1">
    <citation type="submission" date="2023-07" db="EMBL/GenBank/DDBJ databases">
        <title>Chromosome-level Genome Assembly of Striped Snakehead (Channa striata).</title>
        <authorList>
            <person name="Liu H."/>
        </authorList>
    </citation>
    <scope>NUCLEOTIDE SEQUENCE</scope>
    <source>
        <strain evidence="1">Gz</strain>
        <tissue evidence="1">Muscle</tissue>
    </source>
</reference>
<protein>
    <submittedName>
        <fullName evidence="1">Uncharacterized protein</fullName>
    </submittedName>
</protein>
<comment type="caution">
    <text evidence="1">The sequence shown here is derived from an EMBL/GenBank/DDBJ whole genome shotgun (WGS) entry which is preliminary data.</text>
</comment>
<keyword evidence="2" id="KW-1185">Reference proteome</keyword>
<gene>
    <name evidence="1" type="ORF">Q5P01_002560</name>
</gene>
<dbReference type="EMBL" id="JAUPFM010000001">
    <property type="protein sequence ID" value="KAK2863027.1"/>
    <property type="molecule type" value="Genomic_DNA"/>
</dbReference>
<evidence type="ECO:0000313" key="1">
    <source>
        <dbReference type="EMBL" id="KAK2863027.1"/>
    </source>
</evidence>
<accession>A0AA88T4X8</accession>
<dbReference type="AlphaFoldDB" id="A0AA88T4X8"/>
<evidence type="ECO:0000313" key="2">
    <source>
        <dbReference type="Proteomes" id="UP001187415"/>
    </source>
</evidence>
<dbReference type="Proteomes" id="UP001187415">
    <property type="component" value="Unassembled WGS sequence"/>
</dbReference>
<proteinExistence type="predicted"/>